<dbReference type="InterPro" id="IPR052165">
    <property type="entry name" value="Membrane_assoc_protease"/>
</dbReference>
<dbReference type="Gene3D" id="2.40.50.140">
    <property type="entry name" value="Nucleic acid-binding proteins"/>
    <property type="match status" value="1"/>
</dbReference>
<dbReference type="SUPFAM" id="SSF141322">
    <property type="entry name" value="NfeD domain-like"/>
    <property type="match status" value="1"/>
</dbReference>
<organism evidence="7 8">
    <name type="scientific">Kocuria subflava</name>
    <dbReference type="NCBI Taxonomy" id="1736139"/>
    <lineage>
        <taxon>Bacteria</taxon>
        <taxon>Bacillati</taxon>
        <taxon>Actinomycetota</taxon>
        <taxon>Actinomycetes</taxon>
        <taxon>Micrococcales</taxon>
        <taxon>Micrococcaceae</taxon>
        <taxon>Kocuria</taxon>
    </lineage>
</organism>
<feature type="transmembrane region" description="Helical" evidence="5">
    <location>
        <begin position="45"/>
        <end position="65"/>
    </location>
</feature>
<gene>
    <name evidence="7" type="ORF">GTW58_07695</name>
</gene>
<dbReference type="Proteomes" id="UP000521379">
    <property type="component" value="Unassembled WGS sequence"/>
</dbReference>
<dbReference type="EMBL" id="JAAVUN010000012">
    <property type="protein sequence ID" value="NKE09821.1"/>
    <property type="molecule type" value="Genomic_DNA"/>
</dbReference>
<keyword evidence="3 5" id="KW-1133">Transmembrane helix</keyword>
<dbReference type="InterPro" id="IPR012340">
    <property type="entry name" value="NA-bd_OB-fold"/>
</dbReference>
<sequence>MNAWVVWLIIALLLGVVEILTLDLTFLMLAGGAVAASIVSAISGGNLVLEVLAFVAVAILLLFAIRPRLLRKLHQAPGAGALSNADRLPGQPCMVLEPVTTQTGLVRLDGDVWTARSASGAQYPVDQQVYVQRVDGATVVVTDVPLKPAGPTVQA</sequence>
<keyword evidence="2 5" id="KW-0812">Transmembrane</keyword>
<name>A0A846U4Z2_9MICC</name>
<comment type="subcellular location">
    <subcellularLocation>
        <location evidence="1">Membrane</location>
        <topology evidence="1">Multi-pass membrane protein</topology>
    </subcellularLocation>
</comment>
<comment type="caution">
    <text evidence="7">The sequence shown here is derived from an EMBL/GenBank/DDBJ whole genome shotgun (WGS) entry which is preliminary data.</text>
</comment>
<accession>A0A846U4Z2</accession>
<proteinExistence type="predicted"/>
<evidence type="ECO:0000256" key="4">
    <source>
        <dbReference type="ARBA" id="ARBA00023136"/>
    </source>
</evidence>
<evidence type="ECO:0000313" key="7">
    <source>
        <dbReference type="EMBL" id="NKE09821.1"/>
    </source>
</evidence>
<dbReference type="PANTHER" id="PTHR33507:SF3">
    <property type="entry name" value="INNER MEMBRANE PROTEIN YBBJ"/>
    <property type="match status" value="1"/>
</dbReference>
<dbReference type="AlphaFoldDB" id="A0A846U4Z2"/>
<evidence type="ECO:0000313" key="8">
    <source>
        <dbReference type="Proteomes" id="UP000521379"/>
    </source>
</evidence>
<evidence type="ECO:0000256" key="1">
    <source>
        <dbReference type="ARBA" id="ARBA00004141"/>
    </source>
</evidence>
<protein>
    <submittedName>
        <fullName evidence="7">NfeD family protein</fullName>
    </submittedName>
</protein>
<evidence type="ECO:0000256" key="2">
    <source>
        <dbReference type="ARBA" id="ARBA00022692"/>
    </source>
</evidence>
<dbReference type="InterPro" id="IPR002810">
    <property type="entry name" value="NfeD-like_C"/>
</dbReference>
<reference evidence="7 8" key="1">
    <citation type="submission" date="2020-02" db="EMBL/GenBank/DDBJ databases">
        <authorList>
            <person name="Sun Q."/>
        </authorList>
    </citation>
    <scope>NUCLEOTIDE SEQUENCE [LARGE SCALE GENOMIC DNA]</scope>
    <source>
        <strain evidence="7 8">YIM 13062</strain>
    </source>
</reference>
<feature type="domain" description="NfeD-like C-terminal" evidence="6">
    <location>
        <begin position="85"/>
        <end position="141"/>
    </location>
</feature>
<keyword evidence="4 5" id="KW-0472">Membrane</keyword>
<dbReference type="RefSeq" id="WP_157980477.1">
    <property type="nucleotide sequence ID" value="NZ_JAAVUN010000012.1"/>
</dbReference>
<dbReference type="Pfam" id="PF01957">
    <property type="entry name" value="NfeD"/>
    <property type="match status" value="1"/>
</dbReference>
<dbReference type="PANTHER" id="PTHR33507">
    <property type="entry name" value="INNER MEMBRANE PROTEIN YBBJ"/>
    <property type="match status" value="1"/>
</dbReference>
<evidence type="ECO:0000256" key="3">
    <source>
        <dbReference type="ARBA" id="ARBA00022989"/>
    </source>
</evidence>
<evidence type="ECO:0000259" key="6">
    <source>
        <dbReference type="Pfam" id="PF01957"/>
    </source>
</evidence>
<evidence type="ECO:0000256" key="5">
    <source>
        <dbReference type="SAM" id="Phobius"/>
    </source>
</evidence>
<dbReference type="GO" id="GO:0005886">
    <property type="term" value="C:plasma membrane"/>
    <property type="evidence" value="ECO:0007669"/>
    <property type="project" value="TreeGrafter"/>
</dbReference>
<keyword evidence="8" id="KW-1185">Reference proteome</keyword>